<dbReference type="EMBL" id="JYBP01000003">
    <property type="protein sequence ID" value="KJE28879.1"/>
    <property type="molecule type" value="Genomic_DNA"/>
</dbReference>
<dbReference type="Pfam" id="PF05130">
    <property type="entry name" value="FlgN"/>
    <property type="match status" value="1"/>
</dbReference>
<dbReference type="Proteomes" id="UP000032522">
    <property type="component" value="Unassembled WGS sequence"/>
</dbReference>
<comment type="caution">
    <text evidence="2">The sequence shown here is derived from an EMBL/GenBank/DDBJ whole genome shotgun (WGS) entry which is preliminary data.</text>
</comment>
<evidence type="ECO:0000313" key="3">
    <source>
        <dbReference type="Proteomes" id="UP000032522"/>
    </source>
</evidence>
<evidence type="ECO:0000313" key="2">
    <source>
        <dbReference type="EMBL" id="KJE28879.1"/>
    </source>
</evidence>
<dbReference type="PATRIC" id="fig|1462.6.peg.3551"/>
<dbReference type="SUPFAM" id="SSF140566">
    <property type="entry name" value="FlgN-like"/>
    <property type="match status" value="1"/>
</dbReference>
<organism evidence="2 3">
    <name type="scientific">Geobacillus kaustophilus</name>
    <dbReference type="NCBI Taxonomy" id="1462"/>
    <lineage>
        <taxon>Bacteria</taxon>
        <taxon>Bacillati</taxon>
        <taxon>Bacillota</taxon>
        <taxon>Bacilli</taxon>
        <taxon>Bacillales</taxon>
        <taxon>Anoxybacillaceae</taxon>
        <taxon>Geobacillus</taxon>
        <taxon>Geobacillus thermoleovorans group</taxon>
    </lineage>
</organism>
<dbReference type="InterPro" id="IPR007809">
    <property type="entry name" value="FlgN-like"/>
</dbReference>
<sequence length="155" mass="17554">MTFAALIHLLRAHIELHESLLALSRRKTEALKKNDIEALSALLADEQKHILAIRQLEERRRRWLKEALGDEAATVARCIAMAEGKERKELSECHKRLKAAVSAVAEANELNRQLIEQSLQFVTAMIETFTPTPSTYSCTQEYASLPDRPLFESKA</sequence>
<dbReference type="Gene3D" id="1.20.58.300">
    <property type="entry name" value="FlgN-like"/>
    <property type="match status" value="1"/>
</dbReference>
<accession>A0A0D8BY15</accession>
<dbReference type="GO" id="GO:0044780">
    <property type="term" value="P:bacterial-type flagellum assembly"/>
    <property type="evidence" value="ECO:0007669"/>
    <property type="project" value="InterPro"/>
</dbReference>
<evidence type="ECO:0000256" key="1">
    <source>
        <dbReference type="ARBA" id="ARBA00022795"/>
    </source>
</evidence>
<dbReference type="InterPro" id="IPR036679">
    <property type="entry name" value="FlgN-like_sf"/>
</dbReference>
<reference evidence="2 3" key="1">
    <citation type="submission" date="2015-01" db="EMBL/GenBank/DDBJ databases">
        <authorList>
            <person name="Filippidou S."/>
            <person name="Jeanneret N."/>
            <person name="Russel-Delif L."/>
            <person name="Junier T."/>
            <person name="Wunderlin T."/>
            <person name="Molina V."/>
            <person name="Johnson S.L."/>
            <person name="Davenport K.W."/>
            <person name="Chain P.S."/>
            <person name="Dorador C."/>
            <person name="Junier P."/>
        </authorList>
    </citation>
    <scope>NUCLEOTIDE SEQUENCE [LARGE SCALE GENOMIC DNA]</scope>
    <source>
        <strain evidence="2 3">Et7/4</strain>
    </source>
</reference>
<protein>
    <submittedName>
        <fullName evidence="2">FlgN family protein</fullName>
    </submittedName>
</protein>
<dbReference type="AlphaFoldDB" id="A0A0D8BY15"/>
<dbReference type="OrthoDB" id="2381500at2"/>
<name>A0A0D8BY15_GEOKU</name>
<gene>
    <name evidence="2" type="ORF">LG52_3230</name>
</gene>
<keyword evidence="1" id="KW-1005">Bacterial flagellum biogenesis</keyword>
<dbReference type="RefSeq" id="WP_044732671.1">
    <property type="nucleotide sequence ID" value="NZ_JYBP01000003.1"/>
</dbReference>
<proteinExistence type="predicted"/>